<proteinExistence type="predicted"/>
<protein>
    <submittedName>
        <fullName evidence="1">Uncharacterized protein</fullName>
    </submittedName>
</protein>
<comment type="caution">
    <text evidence="1">The sequence shown here is derived from an EMBL/GenBank/DDBJ whole genome shotgun (WGS) entry which is preliminary data.</text>
</comment>
<keyword evidence="2" id="KW-1185">Reference proteome</keyword>
<name>A0A482X937_LAOST</name>
<accession>A0A482X937</accession>
<gene>
    <name evidence="1" type="ORF">LSTR_LSTR005283</name>
</gene>
<evidence type="ECO:0000313" key="1">
    <source>
        <dbReference type="EMBL" id="RZF41821.1"/>
    </source>
</evidence>
<dbReference type="AlphaFoldDB" id="A0A482X937"/>
<evidence type="ECO:0000313" key="2">
    <source>
        <dbReference type="Proteomes" id="UP000291343"/>
    </source>
</evidence>
<dbReference type="InParanoid" id="A0A482X937"/>
<reference evidence="1 2" key="1">
    <citation type="journal article" date="2017" name="Gigascience">
        <title>Genome sequence of the small brown planthopper, Laodelphax striatellus.</title>
        <authorList>
            <person name="Zhu J."/>
            <person name="Jiang F."/>
            <person name="Wang X."/>
            <person name="Yang P."/>
            <person name="Bao Y."/>
            <person name="Zhao W."/>
            <person name="Wang W."/>
            <person name="Lu H."/>
            <person name="Wang Q."/>
            <person name="Cui N."/>
            <person name="Li J."/>
            <person name="Chen X."/>
            <person name="Luo L."/>
            <person name="Yu J."/>
            <person name="Kang L."/>
            <person name="Cui F."/>
        </authorList>
    </citation>
    <scope>NUCLEOTIDE SEQUENCE [LARGE SCALE GENOMIC DNA]</scope>
    <source>
        <strain evidence="1">Lst14</strain>
    </source>
</reference>
<organism evidence="1 2">
    <name type="scientific">Laodelphax striatellus</name>
    <name type="common">Small brown planthopper</name>
    <name type="synonym">Delphax striatella</name>
    <dbReference type="NCBI Taxonomy" id="195883"/>
    <lineage>
        <taxon>Eukaryota</taxon>
        <taxon>Metazoa</taxon>
        <taxon>Ecdysozoa</taxon>
        <taxon>Arthropoda</taxon>
        <taxon>Hexapoda</taxon>
        <taxon>Insecta</taxon>
        <taxon>Pterygota</taxon>
        <taxon>Neoptera</taxon>
        <taxon>Paraneoptera</taxon>
        <taxon>Hemiptera</taxon>
        <taxon>Auchenorrhyncha</taxon>
        <taxon>Fulgoroidea</taxon>
        <taxon>Delphacidae</taxon>
        <taxon>Criomorphinae</taxon>
        <taxon>Laodelphax</taxon>
    </lineage>
</organism>
<sequence length="69" mass="7815">MVRKTYTRGARSERVERTTLSCAVALSTPRAVNARSVPLVTRYTSTRAITVQRKFGRVRLLSKSRCSTR</sequence>
<dbReference type="EMBL" id="QKKF02016138">
    <property type="protein sequence ID" value="RZF41821.1"/>
    <property type="molecule type" value="Genomic_DNA"/>
</dbReference>
<dbReference type="Proteomes" id="UP000291343">
    <property type="component" value="Unassembled WGS sequence"/>
</dbReference>